<comment type="caution">
    <text evidence="1">The sequence shown here is derived from an EMBL/GenBank/DDBJ whole genome shotgun (WGS) entry which is preliminary data.</text>
</comment>
<organism evidence="1 2">
    <name type="scientific">Streptomyces lichenis</name>
    <dbReference type="NCBI Taxonomy" id="2306967"/>
    <lineage>
        <taxon>Bacteria</taxon>
        <taxon>Bacillati</taxon>
        <taxon>Actinomycetota</taxon>
        <taxon>Actinomycetes</taxon>
        <taxon>Kitasatosporales</taxon>
        <taxon>Streptomycetaceae</taxon>
        <taxon>Streptomyces</taxon>
    </lineage>
</organism>
<protein>
    <submittedName>
        <fullName evidence="1">DNA-binding protein</fullName>
    </submittedName>
</protein>
<name>A0ABT0I735_9ACTN</name>
<keyword evidence="2" id="KW-1185">Reference proteome</keyword>
<dbReference type="GO" id="GO:0003677">
    <property type="term" value="F:DNA binding"/>
    <property type="evidence" value="ECO:0007669"/>
    <property type="project" value="UniProtKB-KW"/>
</dbReference>
<keyword evidence="1" id="KW-0238">DNA-binding</keyword>
<proteinExistence type="predicted"/>
<dbReference type="EMBL" id="JALPTH010000005">
    <property type="protein sequence ID" value="MCK8677141.1"/>
    <property type="molecule type" value="Genomic_DNA"/>
</dbReference>
<evidence type="ECO:0000313" key="2">
    <source>
        <dbReference type="Proteomes" id="UP001522868"/>
    </source>
</evidence>
<sequence>MSPQRHDLLSFGEIFALPVSVDLRTAARAFGMCMGTAYRLIGLGTFPCRTVRVGHRHRVPTTELMRALGIEEVPVHAEDLAQGIALTLFD</sequence>
<dbReference type="RefSeq" id="WP_248632375.1">
    <property type="nucleotide sequence ID" value="NZ_JALPTH010000005.1"/>
</dbReference>
<gene>
    <name evidence="1" type="ORF">M1O15_07000</name>
</gene>
<reference evidence="1 2" key="1">
    <citation type="submission" date="2022-04" db="EMBL/GenBank/DDBJ databases">
        <title>Streptomyces sp. nov. LCR6-01 isolated from Lichen of Dirinaria sp.</title>
        <authorList>
            <person name="Kanchanasin P."/>
            <person name="Tanasupawat S."/>
            <person name="Phongsopitanun W."/>
        </authorList>
    </citation>
    <scope>NUCLEOTIDE SEQUENCE [LARGE SCALE GENOMIC DNA]</scope>
    <source>
        <strain evidence="1 2">LCR6-01</strain>
    </source>
</reference>
<accession>A0ABT0I735</accession>
<dbReference type="Proteomes" id="UP001522868">
    <property type="component" value="Unassembled WGS sequence"/>
</dbReference>
<evidence type="ECO:0000313" key="1">
    <source>
        <dbReference type="EMBL" id="MCK8677141.1"/>
    </source>
</evidence>